<comment type="caution">
    <text evidence="1">The sequence shown here is derived from an EMBL/GenBank/DDBJ whole genome shotgun (WGS) entry which is preliminary data.</text>
</comment>
<gene>
    <name evidence="1" type="ORF">HMPREF1476_00210</name>
</gene>
<dbReference type="eggNOG" id="ENOG5032QMH">
    <property type="taxonomic scope" value="Bacteria"/>
</dbReference>
<name>S3CN51_9BURK</name>
<accession>S3CN51</accession>
<evidence type="ECO:0000313" key="2">
    <source>
        <dbReference type="Proteomes" id="UP000014400"/>
    </source>
</evidence>
<dbReference type="AlphaFoldDB" id="S3CN51"/>
<dbReference type="PATRIC" id="fig|1203554.3.peg.198"/>
<evidence type="ECO:0000313" key="1">
    <source>
        <dbReference type="EMBL" id="EPE01975.1"/>
    </source>
</evidence>
<dbReference type="STRING" id="1203554.HMPREF1476_00210"/>
<dbReference type="Proteomes" id="UP000014400">
    <property type="component" value="Unassembled WGS sequence"/>
</dbReference>
<reference evidence="1 2" key="1">
    <citation type="submission" date="2013-04" db="EMBL/GenBank/DDBJ databases">
        <title>The Genome Sequence of Sutterella wadsworthensis HGA0223.</title>
        <authorList>
            <consortium name="The Broad Institute Genomics Platform"/>
            <person name="Earl A."/>
            <person name="Ward D."/>
            <person name="Feldgarden M."/>
            <person name="Gevers D."/>
            <person name="Schmidt T.M."/>
            <person name="Dover J."/>
            <person name="Dai D."/>
            <person name="Walker B."/>
            <person name="Young S."/>
            <person name="Zeng Q."/>
            <person name="Gargeya S."/>
            <person name="Fitzgerald M."/>
            <person name="Haas B."/>
            <person name="Abouelleil A."/>
            <person name="Allen A.W."/>
            <person name="Alvarado L."/>
            <person name="Arachchi H.M."/>
            <person name="Berlin A.M."/>
            <person name="Chapman S.B."/>
            <person name="Gainer-Dewar J."/>
            <person name="Goldberg J."/>
            <person name="Griggs A."/>
            <person name="Gujja S."/>
            <person name="Hansen M."/>
            <person name="Howarth C."/>
            <person name="Imamovic A."/>
            <person name="Ireland A."/>
            <person name="Larimer J."/>
            <person name="McCowan C."/>
            <person name="Murphy C."/>
            <person name="Pearson M."/>
            <person name="Poon T.W."/>
            <person name="Priest M."/>
            <person name="Roberts A."/>
            <person name="Saif S."/>
            <person name="Shea T."/>
            <person name="Sisk P."/>
            <person name="Sykes S."/>
            <person name="Wortman J."/>
            <person name="Nusbaum C."/>
            <person name="Birren B."/>
        </authorList>
    </citation>
    <scope>NUCLEOTIDE SEQUENCE [LARGE SCALE GENOMIC DNA]</scope>
    <source>
        <strain evidence="1 2">HGA0223</strain>
    </source>
</reference>
<proteinExistence type="predicted"/>
<sequence length="136" mass="15333">MNRQEPVIDSRFLKYRTLKDRVDLPWETVENLTKQTQTPIPTQVHVQSQPVAEIEPQPFEPQPLILTEAEKKALIARLAPAVEAALRENLKNTVEMAAENAVTRIKADLERSVASTIQQAVAAEVQKLDLSDIIKR</sequence>
<dbReference type="HOGENOM" id="CLU_1874380_0_0_4"/>
<keyword evidence="2" id="KW-1185">Reference proteome</keyword>
<organism evidence="1 2">
    <name type="scientific">Sutterella wadsworthensis HGA0223</name>
    <dbReference type="NCBI Taxonomy" id="1203554"/>
    <lineage>
        <taxon>Bacteria</taxon>
        <taxon>Pseudomonadati</taxon>
        <taxon>Pseudomonadota</taxon>
        <taxon>Betaproteobacteria</taxon>
        <taxon>Burkholderiales</taxon>
        <taxon>Sutterellaceae</taxon>
        <taxon>Sutterella</taxon>
    </lineage>
</organism>
<dbReference type="RefSeq" id="WP_016473649.1">
    <property type="nucleotide sequence ID" value="NZ_KE150480.1"/>
</dbReference>
<protein>
    <submittedName>
        <fullName evidence="1">Uncharacterized protein</fullName>
    </submittedName>
</protein>
<dbReference type="EMBL" id="ATCF01000004">
    <property type="protein sequence ID" value="EPE01975.1"/>
    <property type="molecule type" value="Genomic_DNA"/>
</dbReference>